<reference evidence="6" key="1">
    <citation type="journal article" date="2014" name="Int. J. Syst. Evol. Microbiol.">
        <title>Complete genome sequence of Corynebacterium casei LMG S-19264T (=DSM 44701T), isolated from a smear-ripened cheese.</title>
        <authorList>
            <consortium name="US DOE Joint Genome Institute (JGI-PGF)"/>
            <person name="Walter F."/>
            <person name="Albersmeier A."/>
            <person name="Kalinowski J."/>
            <person name="Ruckert C."/>
        </authorList>
    </citation>
    <scope>NUCLEOTIDE SEQUENCE</scope>
    <source>
        <strain evidence="6">CGMCC 4.7110</strain>
    </source>
</reference>
<dbReference type="PRINTS" id="PR00455">
    <property type="entry name" value="HTHTETR"/>
</dbReference>
<organism evidence="6 7">
    <name type="scientific">Streptomyces fuscichromogenes</name>
    <dbReference type="NCBI Taxonomy" id="1324013"/>
    <lineage>
        <taxon>Bacteria</taxon>
        <taxon>Bacillati</taxon>
        <taxon>Actinomycetota</taxon>
        <taxon>Actinomycetes</taxon>
        <taxon>Kitasatosporales</taxon>
        <taxon>Streptomycetaceae</taxon>
        <taxon>Streptomyces</taxon>
    </lineage>
</organism>
<dbReference type="PROSITE" id="PS50977">
    <property type="entry name" value="HTH_TETR_2"/>
    <property type="match status" value="1"/>
</dbReference>
<dbReference type="SUPFAM" id="SSF46689">
    <property type="entry name" value="Homeodomain-like"/>
    <property type="match status" value="1"/>
</dbReference>
<evidence type="ECO:0000256" key="4">
    <source>
        <dbReference type="PROSITE-ProRule" id="PRU00335"/>
    </source>
</evidence>
<evidence type="ECO:0000313" key="6">
    <source>
        <dbReference type="EMBL" id="GGN40699.1"/>
    </source>
</evidence>
<reference evidence="6" key="2">
    <citation type="submission" date="2020-09" db="EMBL/GenBank/DDBJ databases">
        <authorList>
            <person name="Sun Q."/>
            <person name="Zhou Y."/>
        </authorList>
    </citation>
    <scope>NUCLEOTIDE SEQUENCE</scope>
    <source>
        <strain evidence="6">CGMCC 4.7110</strain>
    </source>
</reference>
<dbReference type="GO" id="GO:0003700">
    <property type="term" value="F:DNA-binding transcription factor activity"/>
    <property type="evidence" value="ECO:0007669"/>
    <property type="project" value="TreeGrafter"/>
</dbReference>
<evidence type="ECO:0000256" key="1">
    <source>
        <dbReference type="ARBA" id="ARBA00023015"/>
    </source>
</evidence>
<accession>A0A918CWN9</accession>
<feature type="DNA-binding region" description="H-T-H motif" evidence="4">
    <location>
        <begin position="30"/>
        <end position="49"/>
    </location>
</feature>
<keyword evidence="3" id="KW-0804">Transcription</keyword>
<dbReference type="InterPro" id="IPR001647">
    <property type="entry name" value="HTH_TetR"/>
</dbReference>
<dbReference type="GO" id="GO:0000976">
    <property type="term" value="F:transcription cis-regulatory region binding"/>
    <property type="evidence" value="ECO:0007669"/>
    <property type="project" value="TreeGrafter"/>
</dbReference>
<dbReference type="Proteomes" id="UP000653411">
    <property type="component" value="Unassembled WGS sequence"/>
</dbReference>
<gene>
    <name evidence="6" type="primary">mmyR</name>
    <name evidence="6" type="ORF">GCM10011578_088310</name>
</gene>
<dbReference type="EMBL" id="BMML01000032">
    <property type="protein sequence ID" value="GGN40699.1"/>
    <property type="molecule type" value="Genomic_DNA"/>
</dbReference>
<dbReference type="InterPro" id="IPR009057">
    <property type="entry name" value="Homeodomain-like_sf"/>
</dbReference>
<protein>
    <submittedName>
        <fullName evidence="6">TetR family transcriptional regulator</fullName>
    </submittedName>
</protein>
<dbReference type="RefSeq" id="WP_189268598.1">
    <property type="nucleotide sequence ID" value="NZ_BMML01000032.1"/>
</dbReference>
<dbReference type="InterPro" id="IPR036271">
    <property type="entry name" value="Tet_transcr_reg_TetR-rel_C_sf"/>
</dbReference>
<keyword evidence="2 4" id="KW-0238">DNA-binding</keyword>
<dbReference type="SUPFAM" id="SSF48498">
    <property type="entry name" value="Tetracyclin repressor-like, C-terminal domain"/>
    <property type="match status" value="1"/>
</dbReference>
<dbReference type="InterPro" id="IPR050109">
    <property type="entry name" value="HTH-type_TetR-like_transc_reg"/>
</dbReference>
<sequence>MTQERAVRTRQQVLDAAAEEFAAHGYLGTTLLDVIRHTGMTKGALYGHFSSKEELAAALIEEAGGELSRRAARAGEPDTAAVRALRETVLDLARHLREDTRARSALRLAVESPHLDRHDLGLVQRICLSLGDAVTKAQAGDASTGGYPPEAVARLLVSVFFGVPHPVPDDDTEAARQFDDLWAAVSGPPRDGWAAADPQER</sequence>
<evidence type="ECO:0000313" key="7">
    <source>
        <dbReference type="Proteomes" id="UP000653411"/>
    </source>
</evidence>
<evidence type="ECO:0000259" key="5">
    <source>
        <dbReference type="PROSITE" id="PS50977"/>
    </source>
</evidence>
<proteinExistence type="predicted"/>
<dbReference type="PANTHER" id="PTHR30055">
    <property type="entry name" value="HTH-TYPE TRANSCRIPTIONAL REGULATOR RUTR"/>
    <property type="match status" value="1"/>
</dbReference>
<evidence type="ECO:0000256" key="2">
    <source>
        <dbReference type="ARBA" id="ARBA00023125"/>
    </source>
</evidence>
<comment type="caution">
    <text evidence="6">The sequence shown here is derived from an EMBL/GenBank/DDBJ whole genome shotgun (WGS) entry which is preliminary data.</text>
</comment>
<dbReference type="PANTHER" id="PTHR30055:SF234">
    <property type="entry name" value="HTH-TYPE TRANSCRIPTIONAL REGULATOR BETI"/>
    <property type="match status" value="1"/>
</dbReference>
<keyword evidence="7" id="KW-1185">Reference proteome</keyword>
<keyword evidence="1" id="KW-0805">Transcription regulation</keyword>
<evidence type="ECO:0000256" key="3">
    <source>
        <dbReference type="ARBA" id="ARBA00023163"/>
    </source>
</evidence>
<dbReference type="AlphaFoldDB" id="A0A918CWN9"/>
<dbReference type="Pfam" id="PF00440">
    <property type="entry name" value="TetR_N"/>
    <property type="match status" value="1"/>
</dbReference>
<dbReference type="Gene3D" id="1.10.357.10">
    <property type="entry name" value="Tetracycline Repressor, domain 2"/>
    <property type="match status" value="1"/>
</dbReference>
<feature type="domain" description="HTH tetR-type" evidence="5">
    <location>
        <begin position="7"/>
        <end position="67"/>
    </location>
</feature>
<name>A0A918CWN9_9ACTN</name>